<dbReference type="NCBIfam" id="TIGR03605">
    <property type="entry name" value="antibiot_sagB"/>
    <property type="match status" value="1"/>
</dbReference>
<name>A0A933LRI3_UNCTE</name>
<protein>
    <submittedName>
        <fullName evidence="2">SagB/ThcOx family dehydrogenase</fullName>
    </submittedName>
</protein>
<evidence type="ECO:0000259" key="1">
    <source>
        <dbReference type="Pfam" id="PF00881"/>
    </source>
</evidence>
<accession>A0A933LRI3</accession>
<dbReference type="EMBL" id="JACQWF010000370">
    <property type="protein sequence ID" value="MBI4596372.1"/>
    <property type="molecule type" value="Genomic_DNA"/>
</dbReference>
<dbReference type="SUPFAM" id="SSF55469">
    <property type="entry name" value="FMN-dependent nitroreductase-like"/>
    <property type="match status" value="1"/>
</dbReference>
<dbReference type="CDD" id="cd02142">
    <property type="entry name" value="McbC_SagB-like_oxidoreductase"/>
    <property type="match status" value="1"/>
</dbReference>
<dbReference type="InterPro" id="IPR052544">
    <property type="entry name" value="Bacteriocin_Proc_Enz"/>
</dbReference>
<dbReference type="PANTHER" id="PTHR43745">
    <property type="entry name" value="NITROREDUCTASE MJ1384-RELATED"/>
    <property type="match status" value="1"/>
</dbReference>
<dbReference type="PANTHER" id="PTHR43745:SF2">
    <property type="entry name" value="NITROREDUCTASE MJ1384-RELATED"/>
    <property type="match status" value="1"/>
</dbReference>
<organism evidence="2 3">
    <name type="scientific">Tectimicrobiota bacterium</name>
    <dbReference type="NCBI Taxonomy" id="2528274"/>
    <lineage>
        <taxon>Bacteria</taxon>
        <taxon>Pseudomonadati</taxon>
        <taxon>Nitrospinota/Tectimicrobiota group</taxon>
        <taxon>Candidatus Tectimicrobiota</taxon>
    </lineage>
</organism>
<dbReference type="Pfam" id="PF00881">
    <property type="entry name" value="Nitroreductase"/>
    <property type="match status" value="1"/>
</dbReference>
<proteinExistence type="predicted"/>
<dbReference type="GO" id="GO:0016491">
    <property type="term" value="F:oxidoreductase activity"/>
    <property type="evidence" value="ECO:0007669"/>
    <property type="project" value="InterPro"/>
</dbReference>
<comment type="caution">
    <text evidence="2">The sequence shown here is derived from an EMBL/GenBank/DDBJ whole genome shotgun (WGS) entry which is preliminary data.</text>
</comment>
<evidence type="ECO:0000313" key="2">
    <source>
        <dbReference type="EMBL" id="MBI4596372.1"/>
    </source>
</evidence>
<sequence>MEMSINNYRSFLKDTIRRSIDFSQTDQNRGVYPPPIEKPYDKDSQCIDLVSKDHWQNISRIDLISAIDNRRSHRSFRNKPLTLEELSFLLWATQGIRESENEATAYRTVPSAGCRHALETYLCVLNVTGLETGIYRYLPVEHQLLIVSREKNLVEKIVSATLGQYFTGLAPVTFVWTTIPYRMEWRYHMAAHKVIALDAGHVCQNLYLASSAIGGGVCAIAAYHQELMDQLLGVDGENEFTIYLAVVGKI</sequence>
<dbReference type="InterPro" id="IPR000415">
    <property type="entry name" value="Nitroreductase-like"/>
</dbReference>
<dbReference type="Proteomes" id="UP000772181">
    <property type="component" value="Unassembled WGS sequence"/>
</dbReference>
<gene>
    <name evidence="2" type="ORF">HY730_08360</name>
</gene>
<evidence type="ECO:0000313" key="3">
    <source>
        <dbReference type="Proteomes" id="UP000772181"/>
    </source>
</evidence>
<dbReference type="Gene3D" id="3.40.109.10">
    <property type="entry name" value="NADH Oxidase"/>
    <property type="match status" value="1"/>
</dbReference>
<dbReference type="InterPro" id="IPR029479">
    <property type="entry name" value="Nitroreductase"/>
</dbReference>
<dbReference type="AlphaFoldDB" id="A0A933LRI3"/>
<reference evidence="2" key="1">
    <citation type="submission" date="2020-07" db="EMBL/GenBank/DDBJ databases">
        <title>Huge and variable diversity of episymbiotic CPR bacteria and DPANN archaea in groundwater ecosystems.</title>
        <authorList>
            <person name="He C.Y."/>
            <person name="Keren R."/>
            <person name="Whittaker M."/>
            <person name="Farag I.F."/>
            <person name="Doudna J."/>
            <person name="Cate J.H.D."/>
            <person name="Banfield J.F."/>
        </authorList>
    </citation>
    <scope>NUCLEOTIDE SEQUENCE</scope>
    <source>
        <strain evidence="2">NC_groundwater_1482_Ag_S-0.65um_47_24</strain>
    </source>
</reference>
<dbReference type="InterPro" id="IPR020051">
    <property type="entry name" value="SagB-type_dehydrogenase"/>
</dbReference>
<feature type="domain" description="Nitroreductase" evidence="1">
    <location>
        <begin position="67"/>
        <end position="249"/>
    </location>
</feature>